<reference evidence="2 3" key="1">
    <citation type="journal article" date="2010" name="Stand. Genomic Sci.">
        <title>Complete genome sequence of Desulfarculus baarsii type strain (2st14).</title>
        <authorList>
            <person name="Sun H."/>
            <person name="Spring S."/>
            <person name="Lapidus A."/>
            <person name="Davenport K."/>
            <person name="Del Rio T.G."/>
            <person name="Tice H."/>
            <person name="Nolan M."/>
            <person name="Copeland A."/>
            <person name="Cheng J.F."/>
            <person name="Lucas S."/>
            <person name="Tapia R."/>
            <person name="Goodwin L."/>
            <person name="Pitluck S."/>
            <person name="Ivanova N."/>
            <person name="Pagani I."/>
            <person name="Mavromatis K."/>
            <person name="Ovchinnikova G."/>
            <person name="Pati A."/>
            <person name="Chen A."/>
            <person name="Palaniappan K."/>
            <person name="Hauser L."/>
            <person name="Chang Y.J."/>
            <person name="Jeffries C.D."/>
            <person name="Detter J.C."/>
            <person name="Han C."/>
            <person name="Rohde M."/>
            <person name="Brambilla E."/>
            <person name="Goker M."/>
            <person name="Woyke T."/>
            <person name="Bristow J."/>
            <person name="Eisen J.A."/>
            <person name="Markowitz V."/>
            <person name="Hugenholtz P."/>
            <person name="Kyrpides N.C."/>
            <person name="Klenk H.P."/>
            <person name="Land M."/>
        </authorList>
    </citation>
    <scope>NUCLEOTIDE SEQUENCE [LARGE SCALE GENOMIC DNA]</scope>
    <source>
        <strain evidence="3">ATCC 33931 / DSM 2075 / LMG 7858 / VKM B-1802 / 2st14</strain>
    </source>
</reference>
<dbReference type="PANTHER" id="PTHR12526">
    <property type="entry name" value="GLYCOSYLTRANSFERASE"/>
    <property type="match status" value="1"/>
</dbReference>
<dbReference type="Pfam" id="PF13579">
    <property type="entry name" value="Glyco_trans_4_4"/>
    <property type="match status" value="1"/>
</dbReference>
<accession>E1QEK2</accession>
<dbReference type="RefSeq" id="WP_013257443.1">
    <property type="nucleotide sequence ID" value="NC_014365.1"/>
</dbReference>
<dbReference type="KEGG" id="dbr:Deba_0616"/>
<dbReference type="HOGENOM" id="CLU_009583_2_2_7"/>
<gene>
    <name evidence="2" type="ordered locus">Deba_0616</name>
</gene>
<keyword evidence="2" id="KW-0808">Transferase</keyword>
<dbReference type="Gene3D" id="3.40.50.2000">
    <property type="entry name" value="Glycogen Phosphorylase B"/>
    <property type="match status" value="2"/>
</dbReference>
<name>E1QEK2_DESB2</name>
<dbReference type="PANTHER" id="PTHR12526:SF639">
    <property type="entry name" value="GLYCOSYL TRANSFERASE GROUP 1"/>
    <property type="match status" value="1"/>
</dbReference>
<evidence type="ECO:0000313" key="3">
    <source>
        <dbReference type="Proteomes" id="UP000009047"/>
    </source>
</evidence>
<dbReference type="eggNOG" id="COG0438">
    <property type="taxonomic scope" value="Bacteria"/>
</dbReference>
<dbReference type="SUPFAM" id="SSF53756">
    <property type="entry name" value="UDP-Glycosyltransferase/glycogen phosphorylase"/>
    <property type="match status" value="1"/>
</dbReference>
<proteinExistence type="predicted"/>
<keyword evidence="3" id="KW-1185">Reference proteome</keyword>
<dbReference type="EMBL" id="CP002085">
    <property type="protein sequence ID" value="ADK83988.1"/>
    <property type="molecule type" value="Genomic_DNA"/>
</dbReference>
<dbReference type="AlphaFoldDB" id="E1QEK2"/>
<dbReference type="InterPro" id="IPR028098">
    <property type="entry name" value="Glyco_trans_4-like_N"/>
</dbReference>
<dbReference type="Pfam" id="PF13692">
    <property type="entry name" value="Glyco_trans_1_4"/>
    <property type="match status" value="1"/>
</dbReference>
<evidence type="ECO:0000259" key="1">
    <source>
        <dbReference type="Pfam" id="PF13579"/>
    </source>
</evidence>
<dbReference type="STRING" id="644282.Deba_0616"/>
<protein>
    <submittedName>
        <fullName evidence="2">Glycosyl transferase group 1</fullName>
    </submittedName>
</protein>
<dbReference type="GO" id="GO:0016757">
    <property type="term" value="F:glycosyltransferase activity"/>
    <property type="evidence" value="ECO:0007669"/>
    <property type="project" value="UniProtKB-ARBA"/>
</dbReference>
<feature type="domain" description="Glycosyltransferase subfamily 4-like N-terminal" evidence="1">
    <location>
        <begin position="16"/>
        <end position="185"/>
    </location>
</feature>
<evidence type="ECO:0000313" key="2">
    <source>
        <dbReference type="EMBL" id="ADK83988.1"/>
    </source>
</evidence>
<dbReference type="Proteomes" id="UP000009047">
    <property type="component" value="Chromosome"/>
</dbReference>
<organism evidence="2 3">
    <name type="scientific">Desulfarculus baarsii (strain ATCC 33931 / DSM 2075 / LMG 7858 / VKM B-1802 / 2st14)</name>
    <dbReference type="NCBI Taxonomy" id="644282"/>
    <lineage>
        <taxon>Bacteria</taxon>
        <taxon>Pseudomonadati</taxon>
        <taxon>Thermodesulfobacteriota</taxon>
        <taxon>Desulfarculia</taxon>
        <taxon>Desulfarculales</taxon>
        <taxon>Desulfarculaceae</taxon>
        <taxon>Desulfarculus</taxon>
    </lineage>
</organism>
<sequence length="394" mass="43059">MKILGIAPTPFFADRGCHMRILGEIQALQRRGHEVLLLTYHLGRDIEGVPTRRTKNVGWYDKLEAGPAMGKFYLDWLLLRETIKAIGAFRPDVIHGHLHEGAFIGLLARKLTGRKLPVVFDVQGSLTRELDSYGWLNKMPLVRPLFWAVEKWITRGSEQCVGSNVDVGEFLRSTMGLPDSRVHTIIDGVHMGFFDGAKGRDLRAELGIAPQRPIVLYTGALLASKGTDNYFNAIPEVLAGAPEAFFLVVGYPVEHSQALVQRLGVAEHVKFMGQVDYFELPDYLAIGDVAVDPKEDVAGEASGKIINYMGGGLPVACFDNANNRAFLGDTGSLATEKTPSGLAKAILALLADPAACKAKGQAARQRVAELFTWEAGGRRYEEVFQAALAQMGGR</sequence>
<dbReference type="CAZy" id="GT4">
    <property type="family name" value="Glycosyltransferase Family 4"/>
</dbReference>
<dbReference type="OrthoDB" id="9803091at2"/>